<dbReference type="GO" id="GO:0005737">
    <property type="term" value="C:cytoplasm"/>
    <property type="evidence" value="ECO:0007669"/>
    <property type="project" value="TreeGrafter"/>
</dbReference>
<accession>A0A2U1CRD3</accession>
<dbReference type="GO" id="GO:0006751">
    <property type="term" value="P:glutathione catabolic process"/>
    <property type="evidence" value="ECO:0007669"/>
    <property type="project" value="InterPro"/>
</dbReference>
<organism evidence="3 4">
    <name type="scientific">Pusillimonas noertemannii</name>
    <dbReference type="NCBI Taxonomy" id="305977"/>
    <lineage>
        <taxon>Bacteria</taxon>
        <taxon>Pseudomonadati</taxon>
        <taxon>Pseudomonadota</taxon>
        <taxon>Betaproteobacteria</taxon>
        <taxon>Burkholderiales</taxon>
        <taxon>Alcaligenaceae</taxon>
        <taxon>Pusillimonas</taxon>
    </lineage>
</organism>
<name>A0A2U1CRD3_9BURK</name>
<dbReference type="InterPro" id="IPR006840">
    <property type="entry name" value="ChaC"/>
</dbReference>
<dbReference type="EMBL" id="QEKO01000001">
    <property type="protein sequence ID" value="PVY68455.1"/>
    <property type="molecule type" value="Genomic_DNA"/>
</dbReference>
<evidence type="ECO:0000256" key="1">
    <source>
        <dbReference type="ARBA" id="ARBA00012344"/>
    </source>
</evidence>
<dbReference type="RefSeq" id="WP_017525501.1">
    <property type="nucleotide sequence ID" value="NZ_JACCEX010000001.1"/>
</dbReference>
<evidence type="ECO:0000313" key="4">
    <source>
        <dbReference type="Proteomes" id="UP000246145"/>
    </source>
</evidence>
<dbReference type="SUPFAM" id="SSF110857">
    <property type="entry name" value="Gamma-glutamyl cyclotransferase-like"/>
    <property type="match status" value="1"/>
</dbReference>
<sequence length="216" mass="24296">MTASDSLESLFAASGASFRLLTEEQRQASLDTALAHWNQRDDLWVYGYGSLIWRPEFDFVERRHALLRGYHRSLCLWSRVNRGTPERPGLVFGLDAGGSCRGMVYRIAAADVPAIFNELWKREMPSGAYLPKWLACATDAGRIQALAFVMDRSKDAYVRDLTREQLIAIVRDAHGSYGPCSEYVLETAQALETAGIHDHKLKIIVRELKTLSGPQH</sequence>
<dbReference type="Pfam" id="PF04752">
    <property type="entry name" value="ChaC"/>
    <property type="match status" value="1"/>
</dbReference>
<dbReference type="STRING" id="1231391.GCA_000308195_03153"/>
<keyword evidence="4" id="KW-1185">Reference proteome</keyword>
<protein>
    <recommendedName>
        <fullName evidence="1">glutathione-specific gamma-glutamylcyclotransferase</fullName>
        <ecNumber evidence="1">4.3.2.7</ecNumber>
    </recommendedName>
</protein>
<gene>
    <name evidence="3" type="ORF">C7440_0857</name>
</gene>
<proteinExistence type="predicted"/>
<dbReference type="PANTHER" id="PTHR12192:SF2">
    <property type="entry name" value="GLUTATHIONE-SPECIFIC GAMMA-GLUTAMYLCYCLOTRANSFERASE 2"/>
    <property type="match status" value="1"/>
</dbReference>
<dbReference type="Gene3D" id="3.10.490.10">
    <property type="entry name" value="Gamma-glutamyl cyclotransferase-like"/>
    <property type="match status" value="1"/>
</dbReference>
<evidence type="ECO:0000313" key="3">
    <source>
        <dbReference type="EMBL" id="PVY68455.1"/>
    </source>
</evidence>
<keyword evidence="2" id="KW-0456">Lyase</keyword>
<dbReference type="AlphaFoldDB" id="A0A2U1CRD3"/>
<reference evidence="3 4" key="1">
    <citation type="submission" date="2018-04" db="EMBL/GenBank/DDBJ databases">
        <title>Genomic Encyclopedia of Type Strains, Phase IV (KMG-IV): sequencing the most valuable type-strain genomes for metagenomic binning, comparative biology and taxonomic classification.</title>
        <authorList>
            <person name="Goeker M."/>
        </authorList>
    </citation>
    <scope>NUCLEOTIDE SEQUENCE [LARGE SCALE GENOMIC DNA]</scope>
    <source>
        <strain evidence="3 4">DSM 10065</strain>
    </source>
</reference>
<dbReference type="PANTHER" id="PTHR12192">
    <property type="entry name" value="CATION TRANSPORT PROTEIN CHAC-RELATED"/>
    <property type="match status" value="1"/>
</dbReference>
<comment type="caution">
    <text evidence="3">The sequence shown here is derived from an EMBL/GenBank/DDBJ whole genome shotgun (WGS) entry which is preliminary data.</text>
</comment>
<dbReference type="GO" id="GO:0061928">
    <property type="term" value="F:glutathione specific gamma-glutamylcyclotransferase activity"/>
    <property type="evidence" value="ECO:0007669"/>
    <property type="project" value="UniProtKB-EC"/>
</dbReference>
<dbReference type="EC" id="4.3.2.7" evidence="1"/>
<dbReference type="InterPro" id="IPR013024">
    <property type="entry name" value="GGCT-like"/>
</dbReference>
<dbReference type="CDD" id="cd06661">
    <property type="entry name" value="GGCT_like"/>
    <property type="match status" value="1"/>
</dbReference>
<evidence type="ECO:0000256" key="2">
    <source>
        <dbReference type="ARBA" id="ARBA00023239"/>
    </source>
</evidence>
<dbReference type="OrthoDB" id="9795692at2"/>
<dbReference type="InterPro" id="IPR036568">
    <property type="entry name" value="GGCT-like_sf"/>
</dbReference>
<dbReference type="Proteomes" id="UP000246145">
    <property type="component" value="Unassembled WGS sequence"/>
</dbReference>